<reference evidence="2 3" key="1">
    <citation type="submission" date="2016-07" db="EMBL/GenBank/DDBJ databases">
        <title>Pervasive Adenine N6-methylation of Active Genes in Fungi.</title>
        <authorList>
            <consortium name="DOE Joint Genome Institute"/>
            <person name="Mondo S.J."/>
            <person name="Dannebaum R.O."/>
            <person name="Kuo R.C."/>
            <person name="Labutti K."/>
            <person name="Haridas S."/>
            <person name="Kuo A."/>
            <person name="Salamov A."/>
            <person name="Ahrendt S.R."/>
            <person name="Lipzen A."/>
            <person name="Sullivan W."/>
            <person name="Andreopoulos W.B."/>
            <person name="Clum A."/>
            <person name="Lindquist E."/>
            <person name="Daum C."/>
            <person name="Ramamoorthy G.K."/>
            <person name="Gryganskyi A."/>
            <person name="Culley D."/>
            <person name="Magnuson J.K."/>
            <person name="James T.Y."/>
            <person name="O'Malley M.A."/>
            <person name="Stajich J.E."/>
            <person name="Spatafora J.W."/>
            <person name="Visel A."/>
            <person name="Grigoriev I.V."/>
        </authorList>
    </citation>
    <scope>NUCLEOTIDE SEQUENCE [LARGE SCALE GENOMIC DNA]</scope>
    <source>
        <strain evidence="2 3">CBS 931.73</strain>
    </source>
</reference>
<gene>
    <name evidence="1" type="ORF">K493DRAFT_318793</name>
    <name evidence="2" type="ORF">K493DRAFT_318794</name>
</gene>
<evidence type="ECO:0000313" key="3">
    <source>
        <dbReference type="Proteomes" id="UP000193498"/>
    </source>
</evidence>
<dbReference type="InParanoid" id="A0A1Y1XU74"/>
<dbReference type="EMBL" id="MCFE01000458">
    <property type="protein sequence ID" value="ORX89311.1"/>
    <property type="molecule type" value="Genomic_DNA"/>
</dbReference>
<organism evidence="2 3">
    <name type="scientific">Basidiobolus meristosporus CBS 931.73</name>
    <dbReference type="NCBI Taxonomy" id="1314790"/>
    <lineage>
        <taxon>Eukaryota</taxon>
        <taxon>Fungi</taxon>
        <taxon>Fungi incertae sedis</taxon>
        <taxon>Zoopagomycota</taxon>
        <taxon>Entomophthoromycotina</taxon>
        <taxon>Basidiobolomycetes</taxon>
        <taxon>Basidiobolales</taxon>
        <taxon>Basidiobolaceae</taxon>
        <taxon>Basidiobolus</taxon>
    </lineage>
</organism>
<dbReference type="Proteomes" id="UP000193498">
    <property type="component" value="Unassembled WGS sequence"/>
</dbReference>
<keyword evidence="3" id="KW-1185">Reference proteome</keyword>
<name>A0A1Y1XU74_9FUNG</name>
<accession>A0A1Y1XU74</accession>
<proteinExistence type="predicted"/>
<comment type="caution">
    <text evidence="2">The sequence shown here is derived from an EMBL/GenBank/DDBJ whole genome shotgun (WGS) entry which is preliminary data.</text>
</comment>
<dbReference type="EMBL" id="MCFE01000458">
    <property type="protein sequence ID" value="ORX89310.1"/>
    <property type="molecule type" value="Genomic_DNA"/>
</dbReference>
<protein>
    <submittedName>
        <fullName evidence="2">Uncharacterized protein</fullName>
    </submittedName>
</protein>
<sequence length="97" mass="11086">MHALICEKRKKCRASKEIKKSEHPDLNQGPKDCYVTLQSSALPTELCSESYEKGHPLKHDSFSLSKVVCMRLISLALLSDVWILTRLRYNLTIGKRV</sequence>
<evidence type="ECO:0000313" key="1">
    <source>
        <dbReference type="EMBL" id="ORX89310.1"/>
    </source>
</evidence>
<evidence type="ECO:0000313" key="2">
    <source>
        <dbReference type="EMBL" id="ORX89311.1"/>
    </source>
</evidence>
<dbReference type="AlphaFoldDB" id="A0A1Y1XU74"/>